<gene>
    <name evidence="1" type="ORF">KQX54_007450</name>
</gene>
<dbReference type="AlphaFoldDB" id="A0AAV7IMM9"/>
<comment type="caution">
    <text evidence="1">The sequence shown here is derived from an EMBL/GenBank/DDBJ whole genome shotgun (WGS) entry which is preliminary data.</text>
</comment>
<evidence type="ECO:0000313" key="1">
    <source>
        <dbReference type="EMBL" id="KAH0554079.1"/>
    </source>
</evidence>
<accession>A0AAV7IMM9</accession>
<sequence>MRLKAILKRSLNLNRRYDPLCQENWGSVAINQDEDPTLLENPPWLHSALFISPNASCTSPFRFCSPLYKFEYGDSSEAMEEIIRLD</sequence>
<proteinExistence type="predicted"/>
<protein>
    <submittedName>
        <fullName evidence="1">Uncharacterized protein</fullName>
    </submittedName>
</protein>
<name>A0AAV7IMM9_COTGL</name>
<evidence type="ECO:0000313" key="2">
    <source>
        <dbReference type="Proteomes" id="UP000826195"/>
    </source>
</evidence>
<dbReference type="EMBL" id="JAHXZJ010001119">
    <property type="protein sequence ID" value="KAH0554079.1"/>
    <property type="molecule type" value="Genomic_DNA"/>
</dbReference>
<reference evidence="1 2" key="1">
    <citation type="journal article" date="2021" name="J. Hered.">
        <title>A chromosome-level genome assembly of the parasitoid wasp, Cotesia glomerata (Hymenoptera: Braconidae).</title>
        <authorList>
            <person name="Pinto B.J."/>
            <person name="Weis J.J."/>
            <person name="Gamble T."/>
            <person name="Ode P.J."/>
            <person name="Paul R."/>
            <person name="Zaspel J.M."/>
        </authorList>
    </citation>
    <scope>NUCLEOTIDE SEQUENCE [LARGE SCALE GENOMIC DNA]</scope>
    <source>
        <strain evidence="1">CgM1</strain>
    </source>
</reference>
<dbReference type="Proteomes" id="UP000826195">
    <property type="component" value="Unassembled WGS sequence"/>
</dbReference>
<organism evidence="1 2">
    <name type="scientific">Cotesia glomerata</name>
    <name type="common">Lepidopteran parasitic wasp</name>
    <name type="synonym">Apanteles glomeratus</name>
    <dbReference type="NCBI Taxonomy" id="32391"/>
    <lineage>
        <taxon>Eukaryota</taxon>
        <taxon>Metazoa</taxon>
        <taxon>Ecdysozoa</taxon>
        <taxon>Arthropoda</taxon>
        <taxon>Hexapoda</taxon>
        <taxon>Insecta</taxon>
        <taxon>Pterygota</taxon>
        <taxon>Neoptera</taxon>
        <taxon>Endopterygota</taxon>
        <taxon>Hymenoptera</taxon>
        <taxon>Apocrita</taxon>
        <taxon>Ichneumonoidea</taxon>
        <taxon>Braconidae</taxon>
        <taxon>Microgastrinae</taxon>
        <taxon>Cotesia</taxon>
    </lineage>
</organism>
<keyword evidence="2" id="KW-1185">Reference proteome</keyword>